<proteinExistence type="predicted"/>
<protein>
    <submittedName>
        <fullName evidence="2">DUF2812 domain-containing protein</fullName>
    </submittedName>
</protein>
<dbReference type="Proteomes" id="UP000469523">
    <property type="component" value="Unassembled WGS sequence"/>
</dbReference>
<dbReference type="Pfam" id="PF11193">
    <property type="entry name" value="DUF2812"/>
    <property type="match status" value="1"/>
</dbReference>
<feature type="transmembrane region" description="Helical" evidence="1">
    <location>
        <begin position="180"/>
        <end position="199"/>
    </location>
</feature>
<accession>A0A6N7Y3Z7</accession>
<keyword evidence="1" id="KW-0472">Membrane</keyword>
<name>A0A6N7Y3Z7_9FIRM</name>
<gene>
    <name evidence="2" type="ORF">FYJ83_18725</name>
</gene>
<keyword evidence="3" id="KW-1185">Reference proteome</keyword>
<dbReference type="AlphaFoldDB" id="A0A6N7Y3Z7"/>
<comment type="caution">
    <text evidence="2">The sequence shown here is derived from an EMBL/GenBank/DDBJ whole genome shotgun (WGS) entry which is preliminary data.</text>
</comment>
<sequence length="362" mass="42103">MSKKGLHLKKIGKIFAYFEEGDNKEINYRIDLVNKDDKENIIEKRNKEGWDFIGGKDSALIFSSKGDSELRELYGTPALHKIALGNYREKRYKGNVFSIISVTILLIIYIVILSDKGFYISLTKESSFGLSMIIALISLFHENSKRRYLKRMENLLGEGKFLDNEDDEFVFVRRTFRKTIINFTLALTIIGIVFCKLFYGRKISLGDVHRLGDLPIVTIADIEKVETYNNFSDNDTENHVYTSWNIFVPKEYDLIESVKLYDENNIDTGLEPLLVFRYYDARCEFIAKGLEKDILAGRGLMTYSGLREIKTTDNISVYGLEDKHRIILLFRKENQLIYIMYHDGRVSLEELIEVISEKFKTF</sequence>
<keyword evidence="1" id="KW-0812">Transmembrane</keyword>
<organism evidence="2 3">
    <name type="scientific">Tissierella pigra</name>
    <dbReference type="NCBI Taxonomy" id="2607614"/>
    <lineage>
        <taxon>Bacteria</taxon>
        <taxon>Bacillati</taxon>
        <taxon>Bacillota</taxon>
        <taxon>Tissierellia</taxon>
        <taxon>Tissierellales</taxon>
        <taxon>Tissierellaceae</taxon>
        <taxon>Tissierella</taxon>
    </lineage>
</organism>
<feature type="transmembrane region" description="Helical" evidence="1">
    <location>
        <begin position="126"/>
        <end position="142"/>
    </location>
</feature>
<evidence type="ECO:0000313" key="2">
    <source>
        <dbReference type="EMBL" id="MSU03495.1"/>
    </source>
</evidence>
<keyword evidence="1" id="KW-1133">Transmembrane helix</keyword>
<feature type="transmembrane region" description="Helical" evidence="1">
    <location>
        <begin position="96"/>
        <end position="114"/>
    </location>
</feature>
<reference evidence="2 3" key="1">
    <citation type="submission" date="2019-09" db="EMBL/GenBank/DDBJ databases">
        <title>In-depth cultivation of the pig gut microbiome towards novel bacterial diversity and tailored functional studies.</title>
        <authorList>
            <person name="Wylensek D."/>
            <person name="Hitch T.C.A."/>
            <person name="Clavel T."/>
        </authorList>
    </citation>
    <scope>NUCLEOTIDE SEQUENCE [LARGE SCALE GENOMIC DNA]</scope>
    <source>
        <strain evidence="2 3">WCA3-693-APC-4?</strain>
    </source>
</reference>
<dbReference type="InterPro" id="IPR021359">
    <property type="entry name" value="DUF2812"/>
</dbReference>
<evidence type="ECO:0000256" key="1">
    <source>
        <dbReference type="SAM" id="Phobius"/>
    </source>
</evidence>
<dbReference type="EMBL" id="VUNQ01000080">
    <property type="protein sequence ID" value="MSU03495.1"/>
    <property type="molecule type" value="Genomic_DNA"/>
</dbReference>
<evidence type="ECO:0000313" key="3">
    <source>
        <dbReference type="Proteomes" id="UP000469523"/>
    </source>
</evidence>